<dbReference type="InterPro" id="IPR016130">
    <property type="entry name" value="Tyr_Pase_AS"/>
</dbReference>
<name>A0A6J7FNS2_9ZZZZ</name>
<protein>
    <submittedName>
        <fullName evidence="2">Unannotated protein</fullName>
    </submittedName>
</protein>
<dbReference type="Pfam" id="PF13350">
    <property type="entry name" value="Y_phosphatase3"/>
    <property type="match status" value="1"/>
</dbReference>
<sequence>MTDSTTPASQQTAAQPPTAQPPTSQPPTAQPPTVQTQEVPRPASQAASLQIEGIINLRDVGGYATTAGEMVATGVLYRSGRLSFEGQAGVDGLAELRLSAVFDLRSAAECASLPDRLPAGVDLVHLDVLADAVTSLAAHLADMFEDPVAAEELLQSGKIREHYLGTYKNLITSEAACSAYREMFLQIANLDGPALFHCTAGKDRTGWAAASLLSLLGVSEQVVLEDYLLSSEPVLASFQPYLDQFAAVGGNPELLKPAFSVEPDYLATSLSEVQAQFGSIEGYFRTGLGLSDDITDQIRRRLLH</sequence>
<organism evidence="2">
    <name type="scientific">freshwater metagenome</name>
    <dbReference type="NCBI Taxonomy" id="449393"/>
    <lineage>
        <taxon>unclassified sequences</taxon>
        <taxon>metagenomes</taxon>
        <taxon>ecological metagenomes</taxon>
    </lineage>
</organism>
<evidence type="ECO:0000256" key="1">
    <source>
        <dbReference type="SAM" id="MobiDB-lite"/>
    </source>
</evidence>
<feature type="region of interest" description="Disordered" evidence="1">
    <location>
        <begin position="1"/>
        <end position="45"/>
    </location>
</feature>
<proteinExistence type="predicted"/>
<gene>
    <name evidence="2" type="ORF">UFOPK3519_00661</name>
</gene>
<dbReference type="SUPFAM" id="SSF52799">
    <property type="entry name" value="(Phosphotyrosine protein) phosphatases II"/>
    <property type="match status" value="1"/>
</dbReference>
<dbReference type="InterPro" id="IPR029021">
    <property type="entry name" value="Prot-tyrosine_phosphatase-like"/>
</dbReference>
<dbReference type="PANTHER" id="PTHR31126:SF1">
    <property type="entry name" value="TYROSINE SPECIFIC PROTEIN PHOSPHATASES DOMAIN-CONTAINING PROTEIN"/>
    <property type="match status" value="1"/>
</dbReference>
<dbReference type="EMBL" id="CAFBMG010000037">
    <property type="protein sequence ID" value="CAB4897382.1"/>
    <property type="molecule type" value="Genomic_DNA"/>
</dbReference>
<dbReference type="PROSITE" id="PS00383">
    <property type="entry name" value="TYR_PHOSPHATASE_1"/>
    <property type="match status" value="1"/>
</dbReference>
<accession>A0A6J7FNS2</accession>
<dbReference type="PANTHER" id="PTHR31126">
    <property type="entry name" value="TYROSINE-PROTEIN PHOSPHATASE"/>
    <property type="match status" value="1"/>
</dbReference>
<evidence type="ECO:0000313" key="2">
    <source>
        <dbReference type="EMBL" id="CAB4897382.1"/>
    </source>
</evidence>
<reference evidence="2" key="1">
    <citation type="submission" date="2020-05" db="EMBL/GenBank/DDBJ databases">
        <authorList>
            <person name="Chiriac C."/>
            <person name="Salcher M."/>
            <person name="Ghai R."/>
            <person name="Kavagutti S V."/>
        </authorList>
    </citation>
    <scope>NUCLEOTIDE SEQUENCE</scope>
</reference>
<feature type="compositionally biased region" description="Low complexity" evidence="1">
    <location>
        <begin position="1"/>
        <end position="17"/>
    </location>
</feature>
<dbReference type="InterPro" id="IPR026893">
    <property type="entry name" value="Tyr/Ser_Pase_IphP-type"/>
</dbReference>
<dbReference type="Gene3D" id="3.90.190.10">
    <property type="entry name" value="Protein tyrosine phosphatase superfamily"/>
    <property type="match status" value="1"/>
</dbReference>
<feature type="compositionally biased region" description="Pro residues" evidence="1">
    <location>
        <begin position="18"/>
        <end position="30"/>
    </location>
</feature>
<dbReference type="GO" id="GO:0004721">
    <property type="term" value="F:phosphoprotein phosphatase activity"/>
    <property type="evidence" value="ECO:0007669"/>
    <property type="project" value="InterPro"/>
</dbReference>
<dbReference type="AlphaFoldDB" id="A0A6J7FNS2"/>